<evidence type="ECO:0000313" key="5">
    <source>
        <dbReference type="EMBL" id="GBF50360.1"/>
    </source>
</evidence>
<keyword evidence="4" id="KW-1133">Transmembrane helix</keyword>
<dbReference type="PRINTS" id="PR00081">
    <property type="entry name" value="GDHRDH"/>
</dbReference>
<comment type="similarity">
    <text evidence="1 3">Belongs to the short-chain dehydrogenases/reductases (SDR) family.</text>
</comment>
<gene>
    <name evidence="5" type="ORF">LPTSP4_18850</name>
</gene>
<name>A0A2P2E0F4_9LEPT</name>
<dbReference type="InterPro" id="IPR036291">
    <property type="entry name" value="NAD(P)-bd_dom_sf"/>
</dbReference>
<dbReference type="GO" id="GO:0016020">
    <property type="term" value="C:membrane"/>
    <property type="evidence" value="ECO:0007669"/>
    <property type="project" value="TreeGrafter"/>
</dbReference>
<dbReference type="Proteomes" id="UP000245133">
    <property type="component" value="Unassembled WGS sequence"/>
</dbReference>
<evidence type="ECO:0000256" key="4">
    <source>
        <dbReference type="SAM" id="Phobius"/>
    </source>
</evidence>
<dbReference type="GO" id="GO:0016491">
    <property type="term" value="F:oxidoreductase activity"/>
    <property type="evidence" value="ECO:0007669"/>
    <property type="project" value="UniProtKB-KW"/>
</dbReference>
<dbReference type="PANTHER" id="PTHR44196:SF1">
    <property type="entry name" value="DEHYDROGENASE_REDUCTASE SDR FAMILY MEMBER 7B"/>
    <property type="match status" value="1"/>
</dbReference>
<dbReference type="AlphaFoldDB" id="A0A2P2E0F4"/>
<accession>A0A2P2E0F4</accession>
<dbReference type="Gene3D" id="3.40.50.720">
    <property type="entry name" value="NAD(P)-binding Rossmann-like Domain"/>
    <property type="match status" value="1"/>
</dbReference>
<protein>
    <submittedName>
        <fullName evidence="5">KR domain protein</fullName>
    </submittedName>
</protein>
<keyword evidence="4" id="KW-0472">Membrane</keyword>
<sequence>MMSQKREKIAILTGAGGGIGEAIALRLDALEYKLVLCDIQKPNLERLAEKLKIKPDLYLFDLTNPKQVEENAELIKAKYQTIDVLVNNAGYTKEGPFLRADRSEINRHLEINLLSALRLVHCIAPKMIEQKFGSIVCIVSIGGITALADSALYSSAKFGLRGFLTAFHEELKNSGVKVSGIYPAAVDTPMLLHEAMHGGSVLNWLNAVQSPDAVAKAVLRGIKTGRMEIYVPYGEGLLARVSAVFPWLVGFLSPVLLWLGEKGRRKWLRSKGIDPITFVPLSK</sequence>
<proteinExistence type="inferred from homology"/>
<evidence type="ECO:0000256" key="2">
    <source>
        <dbReference type="ARBA" id="ARBA00023002"/>
    </source>
</evidence>
<evidence type="ECO:0000256" key="3">
    <source>
        <dbReference type="RuleBase" id="RU000363"/>
    </source>
</evidence>
<keyword evidence="4" id="KW-0812">Transmembrane</keyword>
<comment type="caution">
    <text evidence="5">The sequence shown here is derived from an EMBL/GenBank/DDBJ whole genome shotgun (WGS) entry which is preliminary data.</text>
</comment>
<dbReference type="Pfam" id="PF00106">
    <property type="entry name" value="adh_short"/>
    <property type="match status" value="1"/>
</dbReference>
<dbReference type="CDD" id="cd05233">
    <property type="entry name" value="SDR_c"/>
    <property type="match status" value="1"/>
</dbReference>
<feature type="transmembrane region" description="Helical" evidence="4">
    <location>
        <begin position="132"/>
        <end position="153"/>
    </location>
</feature>
<organism evidence="5 6">
    <name type="scientific">Leptospira ryugenii</name>
    <dbReference type="NCBI Taxonomy" id="1917863"/>
    <lineage>
        <taxon>Bacteria</taxon>
        <taxon>Pseudomonadati</taxon>
        <taxon>Spirochaetota</taxon>
        <taxon>Spirochaetia</taxon>
        <taxon>Leptospirales</taxon>
        <taxon>Leptospiraceae</taxon>
        <taxon>Leptospira</taxon>
    </lineage>
</organism>
<dbReference type="SUPFAM" id="SSF51735">
    <property type="entry name" value="NAD(P)-binding Rossmann-fold domains"/>
    <property type="match status" value="1"/>
</dbReference>
<reference evidence="5 6" key="1">
    <citation type="submission" date="2018-02" db="EMBL/GenBank/DDBJ databases">
        <title>Novel Leptospira species isolated from soil and water in Japan.</title>
        <authorList>
            <person name="Nakao R."/>
            <person name="Masuzawa T."/>
        </authorList>
    </citation>
    <scope>NUCLEOTIDE SEQUENCE [LARGE SCALE GENOMIC DNA]</scope>
    <source>
        <strain evidence="5 6">YH101</strain>
    </source>
</reference>
<dbReference type="PRINTS" id="PR00080">
    <property type="entry name" value="SDRFAMILY"/>
</dbReference>
<dbReference type="PANTHER" id="PTHR44196">
    <property type="entry name" value="DEHYDROGENASE/REDUCTASE SDR FAMILY MEMBER 7B"/>
    <property type="match status" value="1"/>
</dbReference>
<keyword evidence="6" id="KW-1185">Reference proteome</keyword>
<dbReference type="PROSITE" id="PS00061">
    <property type="entry name" value="ADH_SHORT"/>
    <property type="match status" value="1"/>
</dbReference>
<dbReference type="InterPro" id="IPR020904">
    <property type="entry name" value="Sc_DH/Rdtase_CS"/>
</dbReference>
<evidence type="ECO:0000256" key="1">
    <source>
        <dbReference type="ARBA" id="ARBA00006484"/>
    </source>
</evidence>
<keyword evidence="2" id="KW-0560">Oxidoreductase</keyword>
<dbReference type="InterPro" id="IPR002347">
    <property type="entry name" value="SDR_fam"/>
</dbReference>
<dbReference type="EMBL" id="BFBB01000004">
    <property type="protein sequence ID" value="GBF50360.1"/>
    <property type="molecule type" value="Genomic_DNA"/>
</dbReference>
<evidence type="ECO:0000313" key="6">
    <source>
        <dbReference type="Proteomes" id="UP000245133"/>
    </source>
</evidence>
<feature type="transmembrane region" description="Helical" evidence="4">
    <location>
        <begin position="237"/>
        <end position="259"/>
    </location>
</feature>